<gene>
    <name evidence="2" type="ORF">WJX72_008545</name>
</gene>
<name>A0AAW1QFY3_9CHLO</name>
<dbReference type="PROSITE" id="PS50104">
    <property type="entry name" value="TIR"/>
    <property type="match status" value="1"/>
</dbReference>
<reference evidence="2 3" key="1">
    <citation type="journal article" date="2024" name="Nat. Commun.">
        <title>Phylogenomics reveals the evolutionary origins of lichenization in chlorophyte algae.</title>
        <authorList>
            <person name="Puginier C."/>
            <person name="Libourel C."/>
            <person name="Otte J."/>
            <person name="Skaloud P."/>
            <person name="Haon M."/>
            <person name="Grisel S."/>
            <person name="Petersen M."/>
            <person name="Berrin J.G."/>
            <person name="Delaux P.M."/>
            <person name="Dal Grande F."/>
            <person name="Keller J."/>
        </authorList>
    </citation>
    <scope>NUCLEOTIDE SEQUENCE [LARGE SCALE GENOMIC DNA]</scope>
    <source>
        <strain evidence="2 3">SAG 2043</strain>
    </source>
</reference>
<feature type="domain" description="TIR" evidence="1">
    <location>
        <begin position="12"/>
        <end position="160"/>
    </location>
</feature>
<evidence type="ECO:0000313" key="3">
    <source>
        <dbReference type="Proteomes" id="UP001489004"/>
    </source>
</evidence>
<sequence>MKHTFYNPYLSNPFDVFISHCGPDSKAKVAMPLQIRLQECFGISVFVDENSLPRGGDAPRNMEHALKLCKVAVVIFSRGFWNSDSCKKELWQVCKPTGVRHKDEVKNGVNKTIRESVDDVCAAVGDILKVRLEVDASYDQHGPAVSRALGSHGHTTYNSILVRLSAPGELDEMQNLAETMLNAVPDHIINRVVLQTMSMLYVGTRDNFTLVLWGNNLVYSSEGSFKPAVVWAKYDDQRVERLEVVQVLAADEPSSWDMLELSLLPDITRGAKIVLELFAPAHRGSEIAIPAAELLPYKIANPTPADLCQAKAIWSQAVRLCPLRTLG</sequence>
<organism evidence="2 3">
    <name type="scientific">[Myrmecia] bisecta</name>
    <dbReference type="NCBI Taxonomy" id="41462"/>
    <lineage>
        <taxon>Eukaryota</taxon>
        <taxon>Viridiplantae</taxon>
        <taxon>Chlorophyta</taxon>
        <taxon>core chlorophytes</taxon>
        <taxon>Trebouxiophyceae</taxon>
        <taxon>Trebouxiales</taxon>
        <taxon>Trebouxiaceae</taxon>
        <taxon>Myrmecia</taxon>
    </lineage>
</organism>
<dbReference type="InterPro" id="IPR000157">
    <property type="entry name" value="TIR_dom"/>
</dbReference>
<dbReference type="Pfam" id="PF01582">
    <property type="entry name" value="TIR"/>
    <property type="match status" value="1"/>
</dbReference>
<evidence type="ECO:0000313" key="2">
    <source>
        <dbReference type="EMBL" id="KAK9820278.1"/>
    </source>
</evidence>
<dbReference type="Gene3D" id="3.40.50.10140">
    <property type="entry name" value="Toll/interleukin-1 receptor homology (TIR) domain"/>
    <property type="match status" value="1"/>
</dbReference>
<comment type="caution">
    <text evidence="2">The sequence shown here is derived from an EMBL/GenBank/DDBJ whole genome shotgun (WGS) entry which is preliminary data.</text>
</comment>
<accession>A0AAW1QFY3</accession>
<dbReference type="EMBL" id="JALJOR010000003">
    <property type="protein sequence ID" value="KAK9820278.1"/>
    <property type="molecule type" value="Genomic_DNA"/>
</dbReference>
<dbReference type="AlphaFoldDB" id="A0AAW1QFY3"/>
<protein>
    <recommendedName>
        <fullName evidence="1">TIR domain-containing protein</fullName>
    </recommendedName>
</protein>
<dbReference type="InterPro" id="IPR035897">
    <property type="entry name" value="Toll_tir_struct_dom_sf"/>
</dbReference>
<proteinExistence type="predicted"/>
<evidence type="ECO:0000259" key="1">
    <source>
        <dbReference type="PROSITE" id="PS50104"/>
    </source>
</evidence>
<keyword evidence="3" id="KW-1185">Reference proteome</keyword>
<dbReference type="SUPFAM" id="SSF52200">
    <property type="entry name" value="Toll/Interleukin receptor TIR domain"/>
    <property type="match status" value="1"/>
</dbReference>
<dbReference type="Proteomes" id="UP001489004">
    <property type="component" value="Unassembled WGS sequence"/>
</dbReference>
<dbReference type="GO" id="GO:0007165">
    <property type="term" value="P:signal transduction"/>
    <property type="evidence" value="ECO:0007669"/>
    <property type="project" value="InterPro"/>
</dbReference>